<feature type="transmembrane region" description="Helical" evidence="17">
    <location>
        <begin position="467"/>
        <end position="490"/>
    </location>
</feature>
<feature type="transmembrane region" description="Helical" evidence="17">
    <location>
        <begin position="259"/>
        <end position="281"/>
    </location>
</feature>
<evidence type="ECO:0000256" key="14">
    <source>
        <dbReference type="ARBA" id="ARBA00023136"/>
    </source>
</evidence>
<dbReference type="InterPro" id="IPR023214">
    <property type="entry name" value="HAD_sf"/>
</dbReference>
<dbReference type="PANTHER" id="PTHR43520">
    <property type="entry name" value="ATP7, ISOFORM B"/>
    <property type="match status" value="1"/>
</dbReference>
<dbReference type="Gene3D" id="3.40.50.1000">
    <property type="entry name" value="HAD superfamily/HAD-like"/>
    <property type="match status" value="1"/>
</dbReference>
<dbReference type="PRINTS" id="PR00943">
    <property type="entry name" value="CUATPASE"/>
</dbReference>
<dbReference type="PROSITE" id="PS50846">
    <property type="entry name" value="HMA_2"/>
    <property type="match status" value="1"/>
</dbReference>
<dbReference type="GO" id="GO:0016887">
    <property type="term" value="F:ATP hydrolysis activity"/>
    <property type="evidence" value="ECO:0007669"/>
    <property type="project" value="InterPro"/>
</dbReference>
<dbReference type="PANTHER" id="PTHR43520:SF5">
    <property type="entry name" value="CATION-TRANSPORTING P-TYPE ATPASE-RELATED"/>
    <property type="match status" value="1"/>
</dbReference>
<evidence type="ECO:0000256" key="17">
    <source>
        <dbReference type="RuleBase" id="RU362081"/>
    </source>
</evidence>
<dbReference type="Gene3D" id="3.30.70.100">
    <property type="match status" value="1"/>
</dbReference>
<dbReference type="SUPFAM" id="SSF81653">
    <property type="entry name" value="Calcium ATPase, transduction domain A"/>
    <property type="match status" value="1"/>
</dbReference>
<evidence type="ECO:0000256" key="2">
    <source>
        <dbReference type="ARBA" id="ARBA00006024"/>
    </source>
</evidence>
<organism evidence="19 20">
    <name type="scientific">Neptunomonas qingdaonensis</name>
    <dbReference type="NCBI Taxonomy" id="1045558"/>
    <lineage>
        <taxon>Bacteria</taxon>
        <taxon>Pseudomonadati</taxon>
        <taxon>Pseudomonadota</taxon>
        <taxon>Gammaproteobacteria</taxon>
        <taxon>Oceanospirillales</taxon>
        <taxon>Oceanospirillaceae</taxon>
        <taxon>Neptunomonas</taxon>
    </lineage>
</organism>
<feature type="domain" description="HMA" evidence="18">
    <location>
        <begin position="106"/>
        <end position="172"/>
    </location>
</feature>
<evidence type="ECO:0000256" key="13">
    <source>
        <dbReference type="ARBA" id="ARBA00023065"/>
    </source>
</evidence>
<dbReference type="InterPro" id="IPR006121">
    <property type="entry name" value="HMA_dom"/>
</dbReference>
<evidence type="ECO:0000256" key="4">
    <source>
        <dbReference type="ARBA" id="ARBA00022475"/>
    </source>
</evidence>
<dbReference type="GO" id="GO:0043682">
    <property type="term" value="F:P-type divalent copper transporter activity"/>
    <property type="evidence" value="ECO:0007669"/>
    <property type="project" value="UniProtKB-EC"/>
</dbReference>
<dbReference type="SFLD" id="SFLDF00027">
    <property type="entry name" value="p-type_atpase"/>
    <property type="match status" value="1"/>
</dbReference>
<dbReference type="STRING" id="1045558.SAMN05216175_103292"/>
<dbReference type="Gene3D" id="2.70.150.10">
    <property type="entry name" value="Calcium-transporting ATPase, cytoplasmic transduction domain A"/>
    <property type="match status" value="1"/>
</dbReference>
<accession>A0A1I2P996</accession>
<evidence type="ECO:0000256" key="6">
    <source>
        <dbReference type="ARBA" id="ARBA00022692"/>
    </source>
</evidence>
<dbReference type="GO" id="GO:0005886">
    <property type="term" value="C:plasma membrane"/>
    <property type="evidence" value="ECO:0007669"/>
    <property type="project" value="UniProtKB-SubCell"/>
</dbReference>
<dbReference type="CDD" id="cd00371">
    <property type="entry name" value="HMA"/>
    <property type="match status" value="1"/>
</dbReference>
<dbReference type="InterPro" id="IPR036163">
    <property type="entry name" value="HMA_dom_sf"/>
</dbReference>
<evidence type="ECO:0000256" key="12">
    <source>
        <dbReference type="ARBA" id="ARBA00022989"/>
    </source>
</evidence>
<dbReference type="Pfam" id="PF00702">
    <property type="entry name" value="Hydrolase"/>
    <property type="match status" value="1"/>
</dbReference>
<evidence type="ECO:0000256" key="11">
    <source>
        <dbReference type="ARBA" id="ARBA00022967"/>
    </source>
</evidence>
<keyword evidence="11" id="KW-1278">Translocase</keyword>
<feature type="transmembrane region" description="Helical" evidence="17">
    <location>
        <begin position="439"/>
        <end position="461"/>
    </location>
</feature>
<evidence type="ECO:0000313" key="19">
    <source>
        <dbReference type="EMBL" id="SFG11659.1"/>
    </source>
</evidence>
<dbReference type="NCBIfam" id="TIGR01525">
    <property type="entry name" value="ATPase-IB_hvy"/>
    <property type="match status" value="1"/>
</dbReference>
<evidence type="ECO:0000256" key="3">
    <source>
        <dbReference type="ARBA" id="ARBA00022448"/>
    </source>
</evidence>
<feature type="transmembrane region" description="Helical" evidence="17">
    <location>
        <begin position="287"/>
        <end position="305"/>
    </location>
</feature>
<dbReference type="SFLD" id="SFLDG00002">
    <property type="entry name" value="C1.7:_P-type_atpase_like"/>
    <property type="match status" value="1"/>
</dbReference>
<evidence type="ECO:0000313" key="20">
    <source>
        <dbReference type="Proteomes" id="UP000198623"/>
    </source>
</evidence>
<dbReference type="NCBIfam" id="TIGR01494">
    <property type="entry name" value="ATPase_P-type"/>
    <property type="match status" value="1"/>
</dbReference>
<dbReference type="Pfam" id="PF12156">
    <property type="entry name" value="ATPase-cat_bd"/>
    <property type="match status" value="1"/>
</dbReference>
<dbReference type="GO" id="GO:0055070">
    <property type="term" value="P:copper ion homeostasis"/>
    <property type="evidence" value="ECO:0007669"/>
    <property type="project" value="TreeGrafter"/>
</dbReference>
<evidence type="ECO:0000256" key="10">
    <source>
        <dbReference type="ARBA" id="ARBA00022842"/>
    </source>
</evidence>
<keyword evidence="20" id="KW-1185">Reference proteome</keyword>
<dbReference type="InterPro" id="IPR044492">
    <property type="entry name" value="P_typ_ATPase_HD_dom"/>
</dbReference>
<feature type="transmembrane region" description="Helical" evidence="17">
    <location>
        <begin position="794"/>
        <end position="812"/>
    </location>
</feature>
<reference evidence="20" key="1">
    <citation type="submission" date="2016-10" db="EMBL/GenBank/DDBJ databases">
        <authorList>
            <person name="Varghese N."/>
            <person name="Submissions S."/>
        </authorList>
    </citation>
    <scope>NUCLEOTIDE SEQUENCE [LARGE SCALE GENOMIC DNA]</scope>
    <source>
        <strain evidence="20">CGMCC 1.10971</strain>
    </source>
</reference>
<dbReference type="InterPro" id="IPR021993">
    <property type="entry name" value="ATPase-cat-bd"/>
</dbReference>
<dbReference type="InterPro" id="IPR017969">
    <property type="entry name" value="Heavy-metal-associated_CS"/>
</dbReference>
<dbReference type="InterPro" id="IPR023299">
    <property type="entry name" value="ATPase_P-typ_cyto_dom_N"/>
</dbReference>
<dbReference type="InterPro" id="IPR018303">
    <property type="entry name" value="ATPase_P-typ_P_site"/>
</dbReference>
<dbReference type="SUPFAM" id="SSF81665">
    <property type="entry name" value="Calcium ATPase, transmembrane domain M"/>
    <property type="match status" value="1"/>
</dbReference>
<keyword evidence="13" id="KW-0406">Ion transport</keyword>
<keyword evidence="12 17" id="KW-1133">Transmembrane helix</keyword>
<evidence type="ECO:0000256" key="15">
    <source>
        <dbReference type="ARBA" id="ARBA00038904"/>
    </source>
</evidence>
<dbReference type="GO" id="GO:0005507">
    <property type="term" value="F:copper ion binding"/>
    <property type="evidence" value="ECO:0007669"/>
    <property type="project" value="TreeGrafter"/>
</dbReference>
<sequence length="821" mass="89379">MNSSLNSQHSLVKCFHCGQDVPKGVQFVANIKGTAQPMCCPGCKAVAETIVSSGLEHYYKYRQGDSTFTPDLSGTELPSAIQDELKLYDNASIQQNFVITLEDDIKEATLVIEGITCAACVWLLEHHLVKQTGIEQASVNLTNHRARIRWHDSEITLSSIMAAIYHIGYQGHPYHPDKEEQLLELEKKRAFRRLGLAGLAMMQIMMMSIALYAGALQGIEDKIEVFIRWTSLIIATPVLLYSARPFFTAALRDIRARHLSMDVPVSIAIGGAYLASAWATYTQSGEVYFDSVTMFTFFLLIGRYLEMQARHRTGRAGNALLNLIPDSAIKLANGQEILIPANDLSIDDVVLVKPGHTIPADGIIVAGYSSVDESALTGEYLPINKTLGDHVVGGTINVENPLQLQITEVGAGTKLSAIVRLLDRAQEEKPAVAKIADKVASYFVAAVLLTAVIVSLIWWNIDPQNAFWITLSVLVVTCPCALSLATPTALTAATGTLRQHGLLITRGHVLESLATATHIVFDKTGTLTEGNLSLKRTHLCSNTDAQTVLEIAAALEAHSEHPIAKAFRKYQLQTADSMNAELGQGLEGNVDNIVYRIGKPEFASALCQQKLTYDDAPDHNGQWLLLCNSETPLAWFCLNDQIRKGTQQTLAILQRLGLKIQMLTGDNSAAVQDVADELHIDQVVANASPKEKLAYIQKLQKQGAKVVMIGDGINDIPVLAGAQTSIAMGSATDLAKTNADAVLISSEIERLTDAILLSRKTQYIIRQNLSWALLYNLIALPLAAMGFIAPYMAAIGMSVSSLIVVGNALRLTKLVRRNPVK</sequence>
<dbReference type="Pfam" id="PF00403">
    <property type="entry name" value="HMA"/>
    <property type="match status" value="1"/>
</dbReference>
<dbReference type="InterPro" id="IPR001757">
    <property type="entry name" value="P_typ_ATPase"/>
</dbReference>
<dbReference type="PROSITE" id="PS01229">
    <property type="entry name" value="COF_2"/>
    <property type="match status" value="1"/>
</dbReference>
<dbReference type="InterPro" id="IPR036412">
    <property type="entry name" value="HAD-like_sf"/>
</dbReference>
<comment type="subcellular location">
    <subcellularLocation>
        <location evidence="1">Cell membrane</location>
        <topology evidence="1">Multi-pass membrane protein</topology>
    </subcellularLocation>
</comment>
<dbReference type="CDD" id="cd02079">
    <property type="entry name" value="P-type_ATPase_HM"/>
    <property type="match status" value="1"/>
</dbReference>
<keyword evidence="8 17" id="KW-0547">Nucleotide-binding</keyword>
<evidence type="ECO:0000256" key="16">
    <source>
        <dbReference type="ARBA" id="ARBA00047424"/>
    </source>
</evidence>
<dbReference type="PRINTS" id="PR00119">
    <property type="entry name" value="CATATPASE"/>
</dbReference>
<gene>
    <name evidence="19" type="ORF">SAMN05216175_103292</name>
</gene>
<dbReference type="SUPFAM" id="SSF55008">
    <property type="entry name" value="HMA, heavy metal-associated domain"/>
    <property type="match status" value="1"/>
</dbReference>
<dbReference type="InterPro" id="IPR059000">
    <property type="entry name" value="ATPase_P-type_domA"/>
</dbReference>
<proteinExistence type="inferred from homology"/>
<dbReference type="OrthoDB" id="9814270at2"/>
<dbReference type="GO" id="GO:0005524">
    <property type="term" value="F:ATP binding"/>
    <property type="evidence" value="ECO:0007669"/>
    <property type="project" value="UniProtKB-UniRule"/>
</dbReference>
<evidence type="ECO:0000259" key="18">
    <source>
        <dbReference type="PROSITE" id="PS50846"/>
    </source>
</evidence>
<evidence type="ECO:0000256" key="7">
    <source>
        <dbReference type="ARBA" id="ARBA00022723"/>
    </source>
</evidence>
<evidence type="ECO:0000256" key="9">
    <source>
        <dbReference type="ARBA" id="ARBA00022840"/>
    </source>
</evidence>
<keyword evidence="6 17" id="KW-0812">Transmembrane</keyword>
<dbReference type="NCBIfam" id="TIGR01511">
    <property type="entry name" value="ATPase-IB1_Cu"/>
    <property type="match status" value="1"/>
</dbReference>
<feature type="transmembrane region" description="Helical" evidence="17">
    <location>
        <begin position="226"/>
        <end position="247"/>
    </location>
</feature>
<keyword evidence="10" id="KW-0460">Magnesium</keyword>
<evidence type="ECO:0000256" key="1">
    <source>
        <dbReference type="ARBA" id="ARBA00004651"/>
    </source>
</evidence>
<dbReference type="InterPro" id="IPR008250">
    <property type="entry name" value="ATPase_P-typ_transduc_dom_A_sf"/>
</dbReference>
<keyword evidence="3" id="KW-0813">Transport</keyword>
<keyword evidence="14 17" id="KW-0472">Membrane</keyword>
<protein>
    <recommendedName>
        <fullName evidence="15">P-type Cu(2+) transporter</fullName>
        <ecNumber evidence="15">7.2.2.9</ecNumber>
    </recommendedName>
</protein>
<feature type="transmembrane region" description="Helical" evidence="17">
    <location>
        <begin position="194"/>
        <end position="214"/>
    </location>
</feature>
<dbReference type="Gene3D" id="3.40.1110.10">
    <property type="entry name" value="Calcium-transporting ATPase, cytoplasmic domain N"/>
    <property type="match status" value="1"/>
</dbReference>
<name>A0A1I2P996_9GAMM</name>
<evidence type="ECO:0000256" key="8">
    <source>
        <dbReference type="ARBA" id="ARBA00022741"/>
    </source>
</evidence>
<dbReference type="SUPFAM" id="SSF56784">
    <property type="entry name" value="HAD-like"/>
    <property type="match status" value="1"/>
</dbReference>
<feature type="transmembrane region" description="Helical" evidence="17">
    <location>
        <begin position="769"/>
        <end position="788"/>
    </location>
</feature>
<dbReference type="PROSITE" id="PS01047">
    <property type="entry name" value="HMA_1"/>
    <property type="match status" value="1"/>
</dbReference>
<dbReference type="PROSITE" id="PS00154">
    <property type="entry name" value="ATPASE_E1_E2"/>
    <property type="match status" value="1"/>
</dbReference>
<keyword evidence="7 17" id="KW-0479">Metal-binding</keyword>
<dbReference type="Proteomes" id="UP000198623">
    <property type="component" value="Unassembled WGS sequence"/>
</dbReference>
<dbReference type="RefSeq" id="WP_090725915.1">
    <property type="nucleotide sequence ID" value="NZ_FOOU01000003.1"/>
</dbReference>
<dbReference type="Pfam" id="PF00122">
    <property type="entry name" value="E1-E2_ATPase"/>
    <property type="match status" value="1"/>
</dbReference>
<keyword evidence="5" id="KW-0597">Phosphoprotein</keyword>
<dbReference type="SFLD" id="SFLDS00003">
    <property type="entry name" value="Haloacid_Dehalogenase"/>
    <property type="match status" value="1"/>
</dbReference>
<dbReference type="InterPro" id="IPR023298">
    <property type="entry name" value="ATPase_P-typ_TM_dom_sf"/>
</dbReference>
<comment type="similarity">
    <text evidence="2 17">Belongs to the cation transport ATPase (P-type) (TC 3.A.3) family. Type IB subfamily.</text>
</comment>
<dbReference type="InterPro" id="IPR027256">
    <property type="entry name" value="P-typ_ATPase_IB"/>
</dbReference>
<keyword evidence="4 17" id="KW-1003">Cell membrane</keyword>
<evidence type="ECO:0000256" key="5">
    <source>
        <dbReference type="ARBA" id="ARBA00022553"/>
    </source>
</evidence>
<dbReference type="EMBL" id="FOOU01000003">
    <property type="protein sequence ID" value="SFG11659.1"/>
    <property type="molecule type" value="Genomic_DNA"/>
</dbReference>
<keyword evidence="9 17" id="KW-0067">ATP-binding</keyword>
<dbReference type="FunFam" id="2.70.150.10:FF:000002">
    <property type="entry name" value="Copper-transporting ATPase 1, putative"/>
    <property type="match status" value="1"/>
</dbReference>
<dbReference type="AlphaFoldDB" id="A0A1I2P996"/>
<dbReference type="EC" id="7.2.2.9" evidence="15"/>
<comment type="catalytic activity">
    <reaction evidence="16">
        <text>Cu(2+)(in) + ATP + H2O = Cu(2+)(out) + ADP + phosphate + H(+)</text>
        <dbReference type="Rhea" id="RHEA:10376"/>
        <dbReference type="ChEBI" id="CHEBI:15377"/>
        <dbReference type="ChEBI" id="CHEBI:15378"/>
        <dbReference type="ChEBI" id="CHEBI:29036"/>
        <dbReference type="ChEBI" id="CHEBI:30616"/>
        <dbReference type="ChEBI" id="CHEBI:43474"/>
        <dbReference type="ChEBI" id="CHEBI:456216"/>
        <dbReference type="EC" id="7.2.2.9"/>
    </reaction>
</comment>
<dbReference type="FunFam" id="3.30.70.100:FF:000005">
    <property type="entry name" value="Copper-exporting P-type ATPase A"/>
    <property type="match status" value="1"/>
</dbReference>